<dbReference type="Proteomes" id="UP000196710">
    <property type="component" value="Chromosome"/>
</dbReference>
<dbReference type="Proteomes" id="UP000596035">
    <property type="component" value="Chromosome"/>
</dbReference>
<evidence type="ECO:0000259" key="2">
    <source>
        <dbReference type="Pfam" id="PF20769"/>
    </source>
</evidence>
<dbReference type="GO" id="GO:0009847">
    <property type="term" value="P:spore germination"/>
    <property type="evidence" value="ECO:0007669"/>
    <property type="project" value="InterPro"/>
</dbReference>
<reference evidence="4 6" key="3">
    <citation type="submission" date="2020-11" db="EMBL/GenBank/DDBJ databases">
        <title>Closed and high quality bacterial genomes of the OMM12 community.</title>
        <authorList>
            <person name="Marbouty M."/>
            <person name="Lamy-Besnier Q."/>
            <person name="Debarbieux L."/>
            <person name="Koszul R."/>
        </authorList>
    </citation>
    <scope>NUCLEOTIDE SEQUENCE [LARGE SCALE GENOMIC DNA]</scope>
    <source>
        <strain evidence="4 6">KB18</strain>
    </source>
</reference>
<feature type="domain" description="Sporulation protein YpeB PepSY1 and PepSY2" evidence="1">
    <location>
        <begin position="183"/>
        <end position="373"/>
    </location>
</feature>
<dbReference type="KEGG" id="amur:ADH66_17695"/>
<protein>
    <submittedName>
        <fullName evidence="4">Germination protein YpeB</fullName>
    </submittedName>
</protein>
<reference evidence="5" key="2">
    <citation type="submission" date="2017-05" db="EMBL/GenBank/DDBJ databases">
        <title>Improved OligoMM genomes.</title>
        <authorList>
            <person name="Garzetti D."/>
        </authorList>
    </citation>
    <scope>NUCLEOTIDE SEQUENCE [LARGE SCALE GENOMIC DNA]</scope>
    <source>
        <strain evidence="5">KB18</strain>
    </source>
</reference>
<dbReference type="AlphaFoldDB" id="A0A1Z2XV50"/>
<evidence type="ECO:0000313" key="6">
    <source>
        <dbReference type="Proteomes" id="UP000596035"/>
    </source>
</evidence>
<dbReference type="EMBL" id="CP065321">
    <property type="protein sequence ID" value="QQR31606.1"/>
    <property type="molecule type" value="Genomic_DNA"/>
</dbReference>
<gene>
    <name evidence="3" type="ORF">ADH66_17695</name>
    <name evidence="4" type="ORF">I5Q82_08095</name>
</gene>
<dbReference type="Pfam" id="PF20769">
    <property type="entry name" value="YPEB_N"/>
    <property type="match status" value="1"/>
</dbReference>
<dbReference type="EMBL" id="CP021422">
    <property type="protein sequence ID" value="ASB42325.1"/>
    <property type="molecule type" value="Genomic_DNA"/>
</dbReference>
<reference evidence="3" key="1">
    <citation type="journal article" date="2017" name="Genome Announc.">
        <title>High-Quality Whole-Genome Sequences of the Oligo-Mouse-Microbiota Bacterial Community.</title>
        <authorList>
            <person name="Garzetti D."/>
            <person name="Brugiroux S."/>
            <person name="Bunk B."/>
            <person name="Pukall R."/>
            <person name="McCoy K.D."/>
            <person name="Macpherson A.J."/>
            <person name="Stecher B."/>
        </authorList>
    </citation>
    <scope>NUCLEOTIDE SEQUENCE</scope>
    <source>
        <strain evidence="3">KB18</strain>
    </source>
</reference>
<sequence>MKTRAKVRLITFALALPVLLGGFWLDAQLSLRSARTQLEYVYLRALGDLTDYVSGMGDTLHKSMYAGSPATRSALSAQLLEQAGGAKSAMAALPFSGEKSDRFNRFLSQAGDYAMALSRKTFSGAQPDSADLENLKMLREYAGKLTEALTGLQARLTAEGDSLVQNVHLLNNLDEIDNLAVLDNDFDEVSEEFSTFPALLYDGPFSDHISRREPLSLAGSEGVTPEQARAEAAKFLNCSEDSLGFTGEGGGNLPVYSFTTEDSIVNITRQGGRPVYFKKAGGVSAAKFTIDQARRAAEEYLSGLGYDPMELSYFLINDNMAGFNFHGSLKTVDGQTVICYPDLMKVTVELEQGGTIEFDATGYVMNNHTRSVPAPKVSLDEVKNAVNPLLRVESGRMAIVPTPGLEELLCWELHCTAADGQEVLSYVNAETGLEEQLYILQKDEHGTLAN</sequence>
<dbReference type="InterPro" id="IPR048402">
    <property type="entry name" value="YpeB_N"/>
</dbReference>
<organism evidence="4 6">
    <name type="scientific">Acutalibacter muris</name>
    <dbReference type="NCBI Taxonomy" id="1796620"/>
    <lineage>
        <taxon>Bacteria</taxon>
        <taxon>Bacillati</taxon>
        <taxon>Bacillota</taxon>
        <taxon>Clostridia</taxon>
        <taxon>Eubacteriales</taxon>
        <taxon>Acutalibacteraceae</taxon>
        <taxon>Acutalibacter</taxon>
    </lineage>
</organism>
<dbReference type="RefSeq" id="WP_066538085.1">
    <property type="nucleotide sequence ID" value="NZ_CP021422.1"/>
</dbReference>
<dbReference type="InterPro" id="IPR014239">
    <property type="entry name" value="YpeB_PepSY1-2"/>
</dbReference>
<dbReference type="Pfam" id="PF14620">
    <property type="entry name" value="YPEB_PepSY1-2"/>
    <property type="match status" value="1"/>
</dbReference>
<evidence type="ECO:0000313" key="3">
    <source>
        <dbReference type="EMBL" id="ASB42325.1"/>
    </source>
</evidence>
<name>A0A1Z2XV50_9FIRM</name>
<evidence type="ECO:0000313" key="4">
    <source>
        <dbReference type="EMBL" id="QQR31606.1"/>
    </source>
</evidence>
<accession>A0A1Z2XV50</accession>
<proteinExistence type="predicted"/>
<keyword evidence="5" id="KW-1185">Reference proteome</keyword>
<evidence type="ECO:0000313" key="5">
    <source>
        <dbReference type="Proteomes" id="UP000196710"/>
    </source>
</evidence>
<feature type="domain" description="Sporulation protein YpeB N-terminal" evidence="2">
    <location>
        <begin position="33"/>
        <end position="159"/>
    </location>
</feature>
<evidence type="ECO:0000259" key="1">
    <source>
        <dbReference type="Pfam" id="PF14620"/>
    </source>
</evidence>